<sequence>MRIYLILFCVVILTACAFERTADQAYKEGKYLESISLIIAYVEEKGEQKLDADDLTHFRQLVSDVMGHYENRLLTADRNDHNSRIESLVALLNMKSQLANRFFSQQVSFFNNKYDFFSLRKAIAEEYYLWGNAVTCESSSCYSMRADLYKKGLEYYKYNDIENLYQKANTKYMQVAANEFYNAGKYYAQFDSFKLAAENFAQAIEVYKPLGKYKDSEQLFITYDKKYRTREAKSYYEKAQTILQHANTRYSYREITQLLNQAAEIYQPYGNYQNAATLAKQYQQKGIIKIYLSPDYRNLASNVFTNQYYQFVNSTQQADIVIEITTKNYYQNTSPQSRIDSMSENLLEKTINIKGENDKIEKQDIYKTYYFNLETRTYSNEIQQNININVRGLYNYSHSENFLHNSIENQYVYTGDVPKKYRNYTSGQYLTREELYQYAYKQSESYISDILKNIYSYTEQL</sequence>
<feature type="signal peptide" evidence="1">
    <location>
        <begin position="1"/>
        <end position="17"/>
    </location>
</feature>
<keyword evidence="1" id="KW-0732">Signal</keyword>
<dbReference type="OrthoDB" id="8612678at2"/>
<dbReference type="HOGENOM" id="CLU_592837_0_0_6"/>
<accession>A0A0A7S1G1</accession>
<evidence type="ECO:0000313" key="2">
    <source>
        <dbReference type="EMBL" id="AJA45293.1"/>
    </source>
</evidence>
<keyword evidence="3" id="KW-1185">Reference proteome</keyword>
<evidence type="ECO:0000256" key="1">
    <source>
        <dbReference type="SAM" id="SignalP"/>
    </source>
</evidence>
<feature type="chain" id="PRO_5002032750" description="Tetratricopeptide repeat protein" evidence="1">
    <location>
        <begin position="18"/>
        <end position="461"/>
    </location>
</feature>
<dbReference type="EMBL" id="CP009056">
    <property type="protein sequence ID" value="AJA45293.1"/>
    <property type="molecule type" value="Genomic_DNA"/>
</dbReference>
<protein>
    <recommendedName>
        <fullName evidence="4">Tetratricopeptide repeat protein</fullName>
    </recommendedName>
</protein>
<dbReference type="PROSITE" id="PS51257">
    <property type="entry name" value="PROKAR_LIPOPROTEIN"/>
    <property type="match status" value="1"/>
</dbReference>
<dbReference type="KEGG" id="fpp:FPB0191_01476"/>
<organism evidence="2 3">
    <name type="scientific">Frischella perrara</name>
    <dbReference type="NCBI Taxonomy" id="1267021"/>
    <lineage>
        <taxon>Bacteria</taxon>
        <taxon>Pseudomonadati</taxon>
        <taxon>Pseudomonadota</taxon>
        <taxon>Gammaproteobacteria</taxon>
        <taxon>Orbales</taxon>
        <taxon>Orbaceae</taxon>
        <taxon>Frischella</taxon>
    </lineage>
</organism>
<dbReference type="STRING" id="1267021.FPB0191_01476"/>
<dbReference type="Proteomes" id="UP000030901">
    <property type="component" value="Chromosome"/>
</dbReference>
<gene>
    <name evidence="2" type="ORF">FPB0191_01476</name>
</gene>
<reference evidence="2 3" key="1">
    <citation type="journal article" date="2014" name="Appl. Environ. Microbiol.">
        <title>Gut symbionts from distinct hosts exhibit genotoxic activity via divergent colibactin biosynthetic pathways.</title>
        <authorList>
            <person name="Engel P."/>
            <person name="Vizcaino M.I."/>
            <person name="Crawford J.M."/>
        </authorList>
    </citation>
    <scope>NUCLEOTIDE SEQUENCE [LARGE SCALE GENOMIC DNA]</scope>
    <source>
        <strain evidence="2 3">PEB0191</strain>
    </source>
</reference>
<evidence type="ECO:0000313" key="3">
    <source>
        <dbReference type="Proteomes" id="UP000030901"/>
    </source>
</evidence>
<proteinExistence type="predicted"/>
<name>A0A0A7S1G1_FRIPE</name>
<dbReference type="AlphaFoldDB" id="A0A0A7S1G1"/>
<evidence type="ECO:0008006" key="4">
    <source>
        <dbReference type="Google" id="ProtNLM"/>
    </source>
</evidence>